<dbReference type="InterPro" id="IPR039708">
    <property type="entry name" value="MT1774/Rv1733c-like"/>
</dbReference>
<dbReference type="PANTHER" id="PTHR42305:SF1">
    <property type="entry name" value="MEMBRANE PROTEIN RV1733C-RELATED"/>
    <property type="match status" value="1"/>
</dbReference>
<reference evidence="2" key="1">
    <citation type="journal article" date="2014" name="Int. J. Syst. Evol. Microbiol.">
        <title>Complete genome sequence of Corynebacterium casei LMG S-19264T (=DSM 44701T), isolated from a smear-ripened cheese.</title>
        <authorList>
            <consortium name="US DOE Joint Genome Institute (JGI-PGF)"/>
            <person name="Walter F."/>
            <person name="Albersmeier A."/>
            <person name="Kalinowski J."/>
            <person name="Ruckert C."/>
        </authorList>
    </citation>
    <scope>NUCLEOTIDE SEQUENCE</scope>
    <source>
        <strain evidence="2">CCM 7905</strain>
    </source>
</reference>
<proteinExistence type="predicted"/>
<comment type="caution">
    <text evidence="2">The sequence shown here is derived from an EMBL/GenBank/DDBJ whole genome shotgun (WGS) entry which is preliminary data.</text>
</comment>
<accession>A0A917FX02</accession>
<feature type="transmembrane region" description="Helical" evidence="1">
    <location>
        <begin position="135"/>
        <end position="159"/>
    </location>
</feature>
<name>A0A917FX02_9NOCA</name>
<keyword evidence="1" id="KW-1133">Transmembrane helix</keyword>
<evidence type="ECO:0000256" key="1">
    <source>
        <dbReference type="SAM" id="Phobius"/>
    </source>
</evidence>
<evidence type="ECO:0008006" key="4">
    <source>
        <dbReference type="Google" id="ProtNLM"/>
    </source>
</evidence>
<keyword evidence="1" id="KW-0472">Membrane</keyword>
<gene>
    <name evidence="2" type="ORF">GCM10007304_26360</name>
</gene>
<feature type="transmembrane region" description="Helical" evidence="1">
    <location>
        <begin position="20"/>
        <end position="43"/>
    </location>
</feature>
<evidence type="ECO:0000313" key="2">
    <source>
        <dbReference type="EMBL" id="GGG11006.1"/>
    </source>
</evidence>
<keyword evidence="1" id="KW-0812">Transmembrane</keyword>
<dbReference type="PANTHER" id="PTHR42305">
    <property type="entry name" value="MEMBRANE PROTEIN RV1733C-RELATED"/>
    <property type="match status" value="1"/>
</dbReference>
<protein>
    <recommendedName>
        <fullName evidence="4">Transmembrane protein</fullName>
    </recommendedName>
</protein>
<dbReference type="EMBL" id="BMCU01000002">
    <property type="protein sequence ID" value="GGG11006.1"/>
    <property type="molecule type" value="Genomic_DNA"/>
</dbReference>
<organism evidence="2 3">
    <name type="scientific">Rhodococcoides trifolii</name>
    <dbReference type="NCBI Taxonomy" id="908250"/>
    <lineage>
        <taxon>Bacteria</taxon>
        <taxon>Bacillati</taxon>
        <taxon>Actinomycetota</taxon>
        <taxon>Actinomycetes</taxon>
        <taxon>Mycobacteriales</taxon>
        <taxon>Nocardiaceae</taxon>
        <taxon>Rhodococcoides</taxon>
    </lineage>
</organism>
<dbReference type="RefSeq" id="WP_188545187.1">
    <property type="nucleotide sequence ID" value="NZ_BMCU01000002.1"/>
</dbReference>
<keyword evidence="3" id="KW-1185">Reference proteome</keyword>
<dbReference type="Proteomes" id="UP000654257">
    <property type="component" value="Unassembled WGS sequence"/>
</dbReference>
<sequence>MKDMRAEPLTRRVDIMEARVLRILALTAVLIGTLAVVCGSIWMGSQSSATSAPPPAVSRVTAETDAATRAATPSSTAIGSYGSTTVSAHWTWNGAQRTGTITVPANTPAGTRVPLTVDSTGAPASLRPAPASAGVMATVTGFVLLALTVAAYVAARLAVRRRFDEQRDKQWDHDLAVFYGRIG</sequence>
<dbReference type="AlphaFoldDB" id="A0A917FX02"/>
<reference evidence="2" key="2">
    <citation type="submission" date="2020-09" db="EMBL/GenBank/DDBJ databases">
        <authorList>
            <person name="Sun Q."/>
            <person name="Sedlacek I."/>
        </authorList>
    </citation>
    <scope>NUCLEOTIDE SEQUENCE</scope>
    <source>
        <strain evidence="2">CCM 7905</strain>
    </source>
</reference>
<evidence type="ECO:0000313" key="3">
    <source>
        <dbReference type="Proteomes" id="UP000654257"/>
    </source>
</evidence>